<dbReference type="RefSeq" id="WP_093451838.1">
    <property type="nucleotide sequence ID" value="NZ_FNZG01000003.1"/>
</dbReference>
<organism evidence="1 2">
    <name type="scientific">Pseudooceanicola nitratireducens</name>
    <dbReference type="NCBI Taxonomy" id="517719"/>
    <lineage>
        <taxon>Bacteria</taxon>
        <taxon>Pseudomonadati</taxon>
        <taxon>Pseudomonadota</taxon>
        <taxon>Alphaproteobacteria</taxon>
        <taxon>Rhodobacterales</taxon>
        <taxon>Paracoccaceae</taxon>
        <taxon>Pseudooceanicola</taxon>
    </lineage>
</organism>
<dbReference type="InterPro" id="IPR029063">
    <property type="entry name" value="SAM-dependent_MTases_sf"/>
</dbReference>
<dbReference type="Gene3D" id="3.40.50.150">
    <property type="entry name" value="Vaccinia Virus protein VP39"/>
    <property type="match status" value="1"/>
</dbReference>
<dbReference type="Pfam" id="PF13578">
    <property type="entry name" value="Methyltransf_24"/>
    <property type="match status" value="1"/>
</dbReference>
<keyword evidence="1" id="KW-0808">Transferase</keyword>
<dbReference type="GO" id="GO:0008168">
    <property type="term" value="F:methyltransferase activity"/>
    <property type="evidence" value="ECO:0007669"/>
    <property type="project" value="UniProtKB-KW"/>
</dbReference>
<evidence type="ECO:0000313" key="1">
    <source>
        <dbReference type="EMBL" id="SFC63173.1"/>
    </source>
</evidence>
<dbReference type="STRING" id="517719.SAMN05421762_1601"/>
<evidence type="ECO:0000313" key="2">
    <source>
        <dbReference type="Proteomes" id="UP000231644"/>
    </source>
</evidence>
<sequence length="232" mass="26413">MMHQAIRQTYVGAMRKGRDVARKTGVLEKLEARPTRRNLWLRSLFAIYDFDDLSRLDLPWWTFDAVREVDSFLRARPDARVFEWGSGASTLWLSKRAGQVTSVEHDGEWHQMVQGRLEGVENVTLRHVAMQDAGRVGSRKAGFAGQHFDRYVHAIRDLSGEFDLIVIDGRAREACLREAKARLAPGGIILVDDFKRRRYREAAEQSGLKIRRLDGLAVCLPLPDSTALLSRV</sequence>
<proteinExistence type="predicted"/>
<keyword evidence="1" id="KW-0489">Methyltransferase</keyword>
<protein>
    <submittedName>
        <fullName evidence="1">Methyltransferase domain-containing protein</fullName>
    </submittedName>
</protein>
<accession>A0A1I1KYF5</accession>
<dbReference type="SUPFAM" id="SSF53335">
    <property type="entry name" value="S-adenosyl-L-methionine-dependent methyltransferases"/>
    <property type="match status" value="1"/>
</dbReference>
<dbReference type="EMBL" id="FOLX01000001">
    <property type="protein sequence ID" value="SFC63173.1"/>
    <property type="molecule type" value="Genomic_DNA"/>
</dbReference>
<dbReference type="AlphaFoldDB" id="A0A1I1KYF5"/>
<dbReference type="Proteomes" id="UP000231644">
    <property type="component" value="Unassembled WGS sequence"/>
</dbReference>
<reference evidence="1 2" key="1">
    <citation type="submission" date="2016-10" db="EMBL/GenBank/DDBJ databases">
        <authorList>
            <person name="de Groot N.N."/>
        </authorList>
    </citation>
    <scope>NUCLEOTIDE SEQUENCE [LARGE SCALE GENOMIC DNA]</scope>
    <source>
        <strain evidence="1 2">DSM 29619</strain>
    </source>
</reference>
<dbReference type="GO" id="GO:0032259">
    <property type="term" value="P:methylation"/>
    <property type="evidence" value="ECO:0007669"/>
    <property type="project" value="UniProtKB-KW"/>
</dbReference>
<gene>
    <name evidence="1" type="ORF">SAMN05421762_1601</name>
</gene>
<name>A0A1I1KYF5_9RHOB</name>
<keyword evidence="2" id="KW-1185">Reference proteome</keyword>
<dbReference type="OrthoDB" id="938855at2"/>